<dbReference type="AlphaFoldDB" id="A0A918D0Z8"/>
<dbReference type="Proteomes" id="UP000624041">
    <property type="component" value="Unassembled WGS sequence"/>
</dbReference>
<dbReference type="InterPro" id="IPR051678">
    <property type="entry name" value="AGP_Transferase"/>
</dbReference>
<name>A0A918D0Z8_9BACI</name>
<dbReference type="Pfam" id="PF01636">
    <property type="entry name" value="APH"/>
    <property type="match status" value="1"/>
</dbReference>
<accession>A0A918D0Z8</accession>
<dbReference type="InterPro" id="IPR011009">
    <property type="entry name" value="Kinase-like_dom_sf"/>
</dbReference>
<dbReference type="PANTHER" id="PTHR21310:SF15">
    <property type="entry name" value="AMINOGLYCOSIDE PHOSPHOTRANSFERASE DOMAIN-CONTAINING PROTEIN"/>
    <property type="match status" value="1"/>
</dbReference>
<reference evidence="2" key="2">
    <citation type="submission" date="2020-09" db="EMBL/GenBank/DDBJ databases">
        <authorList>
            <person name="Sun Q."/>
            <person name="Ohkuma M."/>
        </authorList>
    </citation>
    <scope>NUCLEOTIDE SEQUENCE</scope>
    <source>
        <strain evidence="2">JCM 17251</strain>
    </source>
</reference>
<dbReference type="PANTHER" id="PTHR21310">
    <property type="entry name" value="AMINOGLYCOSIDE PHOSPHOTRANSFERASE-RELATED-RELATED"/>
    <property type="match status" value="1"/>
</dbReference>
<organism evidence="2 3">
    <name type="scientific">Oceanobacillus indicireducens</name>
    <dbReference type="NCBI Taxonomy" id="1004261"/>
    <lineage>
        <taxon>Bacteria</taxon>
        <taxon>Bacillati</taxon>
        <taxon>Bacillota</taxon>
        <taxon>Bacilli</taxon>
        <taxon>Bacillales</taxon>
        <taxon>Bacillaceae</taxon>
        <taxon>Oceanobacillus</taxon>
    </lineage>
</organism>
<dbReference type="InterPro" id="IPR002575">
    <property type="entry name" value="Aminoglycoside_PTrfase"/>
</dbReference>
<dbReference type="Gene3D" id="3.90.1200.10">
    <property type="match status" value="1"/>
</dbReference>
<dbReference type="SUPFAM" id="SSF56112">
    <property type="entry name" value="Protein kinase-like (PK-like)"/>
    <property type="match status" value="1"/>
</dbReference>
<feature type="domain" description="Aminoglycoside phosphotransferase" evidence="1">
    <location>
        <begin position="16"/>
        <end position="238"/>
    </location>
</feature>
<sequence>MLQRIIQQFGLQLETIHEVDDSHSSTVYRCQLSNNEYVFLKIPYSNLKFQRELEAYHILKGIIPIPELLDSWSGNEEIPGALLLSALKGHPLSENDSQATAYQVGVVHASMHGIEPPHPLHTIQNEFANWPMFIEKQFYSFAEDVKEIIDDHLFRKALNKFEFMKDQLPKPDGPSFIHMDFRPANIIINNGNVSGIIDFESVRFGATEVDFTKLYRDYLSYDEKLLQAYTYGYNSVRPLVNLEIVLPFYRFTDAFNSIGWCRRRGLEKNKRFLMENITALNQLLT</sequence>
<comment type="caution">
    <text evidence="2">The sequence shown here is derived from an EMBL/GenBank/DDBJ whole genome shotgun (WGS) entry which is preliminary data.</text>
</comment>
<gene>
    <name evidence="2" type="ORF">GCM10007971_14480</name>
</gene>
<evidence type="ECO:0000259" key="1">
    <source>
        <dbReference type="Pfam" id="PF01636"/>
    </source>
</evidence>
<dbReference type="EMBL" id="BMOS01000008">
    <property type="protein sequence ID" value="GGN55569.1"/>
    <property type="molecule type" value="Genomic_DNA"/>
</dbReference>
<keyword evidence="3" id="KW-1185">Reference proteome</keyword>
<protein>
    <recommendedName>
        <fullName evidence="1">Aminoglycoside phosphotransferase domain-containing protein</fullName>
    </recommendedName>
</protein>
<dbReference type="RefSeq" id="WP_188856632.1">
    <property type="nucleotide sequence ID" value="NZ_BMOS01000008.1"/>
</dbReference>
<proteinExistence type="predicted"/>
<evidence type="ECO:0000313" key="2">
    <source>
        <dbReference type="EMBL" id="GGN55569.1"/>
    </source>
</evidence>
<evidence type="ECO:0000313" key="3">
    <source>
        <dbReference type="Proteomes" id="UP000624041"/>
    </source>
</evidence>
<reference evidence="2" key="1">
    <citation type="journal article" date="2014" name="Int. J. Syst. Evol. Microbiol.">
        <title>Complete genome sequence of Corynebacterium casei LMG S-19264T (=DSM 44701T), isolated from a smear-ripened cheese.</title>
        <authorList>
            <consortium name="US DOE Joint Genome Institute (JGI-PGF)"/>
            <person name="Walter F."/>
            <person name="Albersmeier A."/>
            <person name="Kalinowski J."/>
            <person name="Ruckert C."/>
        </authorList>
    </citation>
    <scope>NUCLEOTIDE SEQUENCE</scope>
    <source>
        <strain evidence="2">JCM 17251</strain>
    </source>
</reference>